<feature type="region of interest" description="Disordered" evidence="1">
    <location>
        <begin position="58"/>
        <end position="84"/>
    </location>
</feature>
<feature type="region of interest" description="Disordered" evidence="1">
    <location>
        <begin position="146"/>
        <end position="173"/>
    </location>
</feature>
<dbReference type="EMBL" id="JAMZMK010009728">
    <property type="protein sequence ID" value="KAI7734443.1"/>
    <property type="molecule type" value="Genomic_DNA"/>
</dbReference>
<evidence type="ECO:0000313" key="2">
    <source>
        <dbReference type="EMBL" id="KAI7734443.1"/>
    </source>
</evidence>
<reference evidence="2" key="1">
    <citation type="submission" date="2022-06" db="EMBL/GenBank/DDBJ databases">
        <title>Uncovering the hologenomic basis of an extraordinary plant invasion.</title>
        <authorList>
            <person name="Bieker V.C."/>
            <person name="Martin M.D."/>
            <person name="Gilbert T."/>
            <person name="Hodgins K."/>
            <person name="Battlay P."/>
            <person name="Petersen B."/>
            <person name="Wilson J."/>
        </authorList>
    </citation>
    <scope>NUCLEOTIDE SEQUENCE</scope>
    <source>
        <strain evidence="2">AA19_3_7</strain>
        <tissue evidence="2">Leaf</tissue>
    </source>
</reference>
<feature type="compositionally biased region" description="Polar residues" evidence="1">
    <location>
        <begin position="234"/>
        <end position="243"/>
    </location>
</feature>
<proteinExistence type="predicted"/>
<protein>
    <submittedName>
        <fullName evidence="2">Uncharacterized protein</fullName>
    </submittedName>
</protein>
<feature type="region of interest" description="Disordered" evidence="1">
    <location>
        <begin position="1"/>
        <end position="35"/>
    </location>
</feature>
<name>A0AAD5GBU2_AMBAR</name>
<evidence type="ECO:0000313" key="3">
    <source>
        <dbReference type="Proteomes" id="UP001206925"/>
    </source>
</evidence>
<comment type="caution">
    <text evidence="2">The sequence shown here is derived from an EMBL/GenBank/DDBJ whole genome shotgun (WGS) entry which is preliminary data.</text>
</comment>
<accession>A0AAD5GBU2</accession>
<sequence>MDLTPQVRFTLGRQSSMAPERVLRSESEDEEVDGHMVKRDELLWEAYRSMSQHKLQLGSANLPNDSSLRQPQSSPDAQKKTKISKHVAWRIGDHASHQKTVDLIKEYNSQFNEKVKAIMLDTKPLCDALGVGHLEICKIIEVHGRIDPHPSNEGGLSDGVDNLDQGDQEGNPSQAKIECVVNDQEGEAPQAKDEGVDNNMRVSESSQAKIEGIVAHDQEDEAIYAKEEGIVNNEQESEFSQSKVLVHNGDNKCA</sequence>
<feature type="compositionally biased region" description="Polar residues" evidence="1">
    <location>
        <begin position="58"/>
        <end position="76"/>
    </location>
</feature>
<dbReference type="Proteomes" id="UP001206925">
    <property type="component" value="Unassembled WGS sequence"/>
</dbReference>
<evidence type="ECO:0000256" key="1">
    <source>
        <dbReference type="SAM" id="MobiDB-lite"/>
    </source>
</evidence>
<dbReference type="AlphaFoldDB" id="A0AAD5GBU2"/>
<keyword evidence="3" id="KW-1185">Reference proteome</keyword>
<feature type="region of interest" description="Disordered" evidence="1">
    <location>
        <begin position="234"/>
        <end position="254"/>
    </location>
</feature>
<organism evidence="2 3">
    <name type="scientific">Ambrosia artemisiifolia</name>
    <name type="common">Common ragweed</name>
    <dbReference type="NCBI Taxonomy" id="4212"/>
    <lineage>
        <taxon>Eukaryota</taxon>
        <taxon>Viridiplantae</taxon>
        <taxon>Streptophyta</taxon>
        <taxon>Embryophyta</taxon>
        <taxon>Tracheophyta</taxon>
        <taxon>Spermatophyta</taxon>
        <taxon>Magnoliopsida</taxon>
        <taxon>eudicotyledons</taxon>
        <taxon>Gunneridae</taxon>
        <taxon>Pentapetalae</taxon>
        <taxon>asterids</taxon>
        <taxon>campanulids</taxon>
        <taxon>Asterales</taxon>
        <taxon>Asteraceae</taxon>
        <taxon>Asteroideae</taxon>
        <taxon>Heliantheae alliance</taxon>
        <taxon>Heliantheae</taxon>
        <taxon>Ambrosia</taxon>
    </lineage>
</organism>
<gene>
    <name evidence="2" type="ORF">M8C21_016763</name>
</gene>